<accession>A0ABP8JIT9</accession>
<organism evidence="1 2">
    <name type="scientific">Tsukamurella soli</name>
    <dbReference type="NCBI Taxonomy" id="644556"/>
    <lineage>
        <taxon>Bacteria</taxon>
        <taxon>Bacillati</taxon>
        <taxon>Actinomycetota</taxon>
        <taxon>Actinomycetes</taxon>
        <taxon>Mycobacteriales</taxon>
        <taxon>Tsukamurellaceae</taxon>
        <taxon>Tsukamurella</taxon>
    </lineage>
</organism>
<dbReference type="EMBL" id="BAABFR010000026">
    <property type="protein sequence ID" value="GAA4391568.1"/>
    <property type="molecule type" value="Genomic_DNA"/>
</dbReference>
<protein>
    <recommendedName>
        <fullName evidence="3">Transcriptional regulator</fullName>
    </recommendedName>
</protein>
<evidence type="ECO:0008006" key="3">
    <source>
        <dbReference type="Google" id="ProtNLM"/>
    </source>
</evidence>
<dbReference type="RefSeq" id="WP_344994741.1">
    <property type="nucleotide sequence ID" value="NZ_BAABFR010000026.1"/>
</dbReference>
<keyword evidence="2" id="KW-1185">Reference proteome</keyword>
<evidence type="ECO:0000313" key="2">
    <source>
        <dbReference type="Proteomes" id="UP001500635"/>
    </source>
</evidence>
<reference evidence="2" key="1">
    <citation type="journal article" date="2019" name="Int. J. Syst. Evol. Microbiol.">
        <title>The Global Catalogue of Microorganisms (GCM) 10K type strain sequencing project: providing services to taxonomists for standard genome sequencing and annotation.</title>
        <authorList>
            <consortium name="The Broad Institute Genomics Platform"/>
            <consortium name="The Broad Institute Genome Sequencing Center for Infectious Disease"/>
            <person name="Wu L."/>
            <person name="Ma J."/>
        </authorList>
    </citation>
    <scope>NUCLEOTIDE SEQUENCE [LARGE SCALE GENOMIC DNA]</scope>
    <source>
        <strain evidence="2">JCM 17688</strain>
    </source>
</reference>
<evidence type="ECO:0000313" key="1">
    <source>
        <dbReference type="EMBL" id="GAA4391568.1"/>
    </source>
</evidence>
<gene>
    <name evidence="1" type="ORF">GCM10023147_20580</name>
</gene>
<name>A0ABP8JIT9_9ACTN</name>
<comment type="caution">
    <text evidence="1">The sequence shown here is derived from an EMBL/GenBank/DDBJ whole genome shotgun (WGS) entry which is preliminary data.</text>
</comment>
<proteinExistence type="predicted"/>
<sequence length="285" mass="32069">MRSDLFVTLFPARLAGYGNTASAVLDMYVFELIAFRCNSEFSRATYTHTDGNVWWRAPIKELQEDLGGLTERPVRASLDRLATERRLVRERHLKDGPYDRTWSYRPSDENIASCDESVAFTSDEDVASSSPSEGSKKRSAARVIDGFSEWYQTYPRHIAKASAAKAYGTALKKITPDLLLASTAEFAKSVEDTEQRFIPYPASWLNGERWSDFPVVTPEQKLQQLIEDKSWREIGRLGAGSDIPLPPGINDLPVQARAAAREDHYRAWVADHRNQILSALCNPSP</sequence>
<dbReference type="Proteomes" id="UP001500635">
    <property type="component" value="Unassembled WGS sequence"/>
</dbReference>